<evidence type="ECO:0000256" key="2">
    <source>
        <dbReference type="ARBA" id="ARBA00008789"/>
    </source>
</evidence>
<dbReference type="Proteomes" id="UP000759131">
    <property type="component" value="Unassembled WGS sequence"/>
</dbReference>
<sequence>MVVLNECVELQEPSNLVTRDDSQVSMHLQQHHFGGAGSVPSPTTTLNHHMVGSLGRKINNNGSTVGRSHRLSSFRPLHGQHADLIRECIEERMTAGPTYETIDPHHLSHFGYSTDYCTVSGSGCSSGSSIGRNNAGCIETILPDARCYATAGRGHTGRATDYQPVNPHHNPIYCSNTKQLDKSDGFGVLSAIFAIISLMSYVIDIGTDLSVCYFLYGINDRFSLGLTFAITIIPSITVNIFSIKW</sequence>
<proteinExistence type="inferred from homology"/>
<evidence type="ECO:0000256" key="3">
    <source>
        <dbReference type="ARBA" id="ARBA00022692"/>
    </source>
</evidence>
<protein>
    <recommendedName>
        <fullName evidence="6">XK-related protein</fullName>
    </recommendedName>
</protein>
<dbReference type="OrthoDB" id="6136301at2759"/>
<dbReference type="GO" id="GO:0005886">
    <property type="term" value="C:plasma membrane"/>
    <property type="evidence" value="ECO:0007669"/>
    <property type="project" value="UniProtKB-ARBA"/>
</dbReference>
<keyword evidence="3 6" id="KW-0812">Transmembrane</keyword>
<accession>A0A7R9KBU6</accession>
<keyword evidence="5 6" id="KW-0472">Membrane</keyword>
<gene>
    <name evidence="7" type="ORF">OSB1V03_LOCUS298</name>
</gene>
<evidence type="ECO:0000313" key="7">
    <source>
        <dbReference type="EMBL" id="CAD7619800.1"/>
    </source>
</evidence>
<dbReference type="EMBL" id="OC854632">
    <property type="protein sequence ID" value="CAD7619800.1"/>
    <property type="molecule type" value="Genomic_DNA"/>
</dbReference>
<evidence type="ECO:0000313" key="8">
    <source>
        <dbReference type="Proteomes" id="UP000759131"/>
    </source>
</evidence>
<evidence type="ECO:0000256" key="4">
    <source>
        <dbReference type="ARBA" id="ARBA00022989"/>
    </source>
</evidence>
<keyword evidence="8" id="KW-1185">Reference proteome</keyword>
<evidence type="ECO:0000256" key="1">
    <source>
        <dbReference type="ARBA" id="ARBA00004141"/>
    </source>
</evidence>
<reference evidence="7" key="1">
    <citation type="submission" date="2020-11" db="EMBL/GenBank/DDBJ databases">
        <authorList>
            <person name="Tran Van P."/>
        </authorList>
    </citation>
    <scope>NUCLEOTIDE SEQUENCE</scope>
</reference>
<comment type="similarity">
    <text evidence="2 6">Belongs to the XK family.</text>
</comment>
<feature type="transmembrane region" description="Helical" evidence="6">
    <location>
        <begin position="223"/>
        <end position="243"/>
    </location>
</feature>
<dbReference type="AlphaFoldDB" id="A0A7R9KBU6"/>
<name>A0A7R9KBU6_9ACAR</name>
<keyword evidence="4 6" id="KW-1133">Transmembrane helix</keyword>
<organism evidence="7">
    <name type="scientific">Medioppia subpectinata</name>
    <dbReference type="NCBI Taxonomy" id="1979941"/>
    <lineage>
        <taxon>Eukaryota</taxon>
        <taxon>Metazoa</taxon>
        <taxon>Ecdysozoa</taxon>
        <taxon>Arthropoda</taxon>
        <taxon>Chelicerata</taxon>
        <taxon>Arachnida</taxon>
        <taxon>Acari</taxon>
        <taxon>Acariformes</taxon>
        <taxon>Sarcoptiformes</taxon>
        <taxon>Oribatida</taxon>
        <taxon>Brachypylina</taxon>
        <taxon>Oppioidea</taxon>
        <taxon>Oppiidae</taxon>
        <taxon>Medioppia</taxon>
    </lineage>
</organism>
<dbReference type="EMBL" id="CAJPIZ010000057">
    <property type="protein sequence ID" value="CAG2100230.1"/>
    <property type="molecule type" value="Genomic_DNA"/>
</dbReference>
<comment type="caution">
    <text evidence="6">Lacks conserved residue(s) required for the propagation of feature annotation.</text>
</comment>
<dbReference type="InterPro" id="IPR018629">
    <property type="entry name" value="XK-rel"/>
</dbReference>
<feature type="transmembrane region" description="Helical" evidence="6">
    <location>
        <begin position="185"/>
        <end position="203"/>
    </location>
</feature>
<dbReference type="Pfam" id="PF09815">
    <property type="entry name" value="XK-related"/>
    <property type="match status" value="1"/>
</dbReference>
<evidence type="ECO:0000256" key="5">
    <source>
        <dbReference type="ARBA" id="ARBA00023136"/>
    </source>
</evidence>
<evidence type="ECO:0000256" key="6">
    <source>
        <dbReference type="RuleBase" id="RU910716"/>
    </source>
</evidence>
<comment type="subcellular location">
    <subcellularLocation>
        <location evidence="1 6">Membrane</location>
        <topology evidence="1 6">Multi-pass membrane protein</topology>
    </subcellularLocation>
</comment>